<dbReference type="RefSeq" id="WP_074744358.1">
    <property type="nucleotide sequence ID" value="NZ_FOCT01000002.1"/>
</dbReference>
<dbReference type="InterPro" id="IPR007235">
    <property type="entry name" value="Glyco_trans_28_C"/>
</dbReference>
<organism evidence="2 3">
    <name type="scientific">Nitrosospira multiformis</name>
    <dbReference type="NCBI Taxonomy" id="1231"/>
    <lineage>
        <taxon>Bacteria</taxon>
        <taxon>Pseudomonadati</taxon>
        <taxon>Pseudomonadota</taxon>
        <taxon>Betaproteobacteria</taxon>
        <taxon>Nitrosomonadales</taxon>
        <taxon>Nitrosomonadaceae</taxon>
        <taxon>Nitrosospira</taxon>
    </lineage>
</organism>
<reference evidence="2 3" key="1">
    <citation type="submission" date="2016-10" db="EMBL/GenBank/DDBJ databases">
        <authorList>
            <person name="de Groot N.N."/>
        </authorList>
    </citation>
    <scope>NUCLEOTIDE SEQUENCE [LARGE SCALE GENOMIC DNA]</scope>
    <source>
        <strain evidence="2 3">Nl18</strain>
    </source>
</reference>
<accession>A0A1H8DIG2</accession>
<protein>
    <submittedName>
        <fullName evidence="2">UDP:flavonoid glycosyltransferase YjiC, YdhE family</fullName>
    </submittedName>
</protein>
<evidence type="ECO:0000313" key="3">
    <source>
        <dbReference type="Proteomes" id="UP000183898"/>
    </source>
</evidence>
<gene>
    <name evidence="2" type="ORF">SAMN05216404_102279</name>
</gene>
<dbReference type="GO" id="GO:0016758">
    <property type="term" value="F:hexosyltransferase activity"/>
    <property type="evidence" value="ECO:0007669"/>
    <property type="project" value="InterPro"/>
</dbReference>
<dbReference type="Proteomes" id="UP000183898">
    <property type="component" value="Unassembled WGS sequence"/>
</dbReference>
<sequence length="401" mass="44924">MRKRILFFAEAVTLAHIARPIALAKGLDFSRYEIFIACDPYHQRFLGCEPWHVLPLQSISSKQFLGALVKGRPVYDVQTLRSYVRDDLKLIEKIKPDLIVGDFRLSLSVSARLVGIPYTNITNAYWSPYYARNKYPLPVLPITKVLPLPIADVLFRLTQRWAFSLHCRPLNMIREENGLPSLGSDLRRIYTDGDYTLYADVREMFPIENLPRNHCYLGPVLWSPPVAKPEWWSSLPTDKPIIYLTLGSSGQSLLLPKLFDALSELPVTVLAATTRTYTKRAHPLNTYIADYLPGLEAAARAKLVICNGGSLTCQQAFAAGVPVLGIASNMDQFLNMEALTKAGLAKMLRADRLSVGKIRSVVTTMISCPRFTCTAEKFSSNNTGFKAQRTFAAFVDKIMGE</sequence>
<dbReference type="PANTHER" id="PTHR21015">
    <property type="entry name" value="UDP-N-ACETYLGLUCOSAMINE--N-ACETYLMURAMYL-(PENTAPEPTIDE) PYROPHOSPHORYL-UNDECAPRENOL N-ACETYLGLUCOSAMINE TRANSFERASE 1"/>
    <property type="match status" value="1"/>
</dbReference>
<dbReference type="Pfam" id="PF04101">
    <property type="entry name" value="Glyco_tran_28_C"/>
    <property type="match status" value="1"/>
</dbReference>
<dbReference type="Gene3D" id="3.40.50.2000">
    <property type="entry name" value="Glycogen Phosphorylase B"/>
    <property type="match status" value="2"/>
</dbReference>
<dbReference type="EMBL" id="FOCT01000002">
    <property type="protein sequence ID" value="SEN07069.1"/>
    <property type="molecule type" value="Genomic_DNA"/>
</dbReference>
<dbReference type="SUPFAM" id="SSF53756">
    <property type="entry name" value="UDP-Glycosyltransferase/glycogen phosphorylase"/>
    <property type="match status" value="1"/>
</dbReference>
<proteinExistence type="predicted"/>
<feature type="domain" description="Glycosyl transferase family 28 C-terminal" evidence="1">
    <location>
        <begin position="285"/>
        <end position="371"/>
    </location>
</feature>
<dbReference type="AlphaFoldDB" id="A0A1H8DIG2"/>
<evidence type="ECO:0000259" key="1">
    <source>
        <dbReference type="Pfam" id="PF04101"/>
    </source>
</evidence>
<keyword evidence="2" id="KW-0808">Transferase</keyword>
<evidence type="ECO:0000313" key="2">
    <source>
        <dbReference type="EMBL" id="SEN07069.1"/>
    </source>
</evidence>
<dbReference type="PANTHER" id="PTHR21015:SF22">
    <property type="entry name" value="GLYCOSYLTRANSFERASE"/>
    <property type="match status" value="1"/>
</dbReference>
<name>A0A1H8DIG2_9PROT</name>